<accession>A0A9W8W9W6</accession>
<sequence length="68" mass="7515">MVASTISQSAAAEAYGAMFSITSQIDRQEKEKVIHNTGLLDLKSIKDRQWQVKSGMSTQFLGRNRAPS</sequence>
<organism evidence="1 2">
    <name type="scientific">Fusarium piperis</name>
    <dbReference type="NCBI Taxonomy" id="1435070"/>
    <lineage>
        <taxon>Eukaryota</taxon>
        <taxon>Fungi</taxon>
        <taxon>Dikarya</taxon>
        <taxon>Ascomycota</taxon>
        <taxon>Pezizomycotina</taxon>
        <taxon>Sordariomycetes</taxon>
        <taxon>Hypocreomycetidae</taxon>
        <taxon>Hypocreales</taxon>
        <taxon>Nectriaceae</taxon>
        <taxon>Fusarium</taxon>
        <taxon>Fusarium solani species complex</taxon>
    </lineage>
</organism>
<comment type="caution">
    <text evidence="1">The sequence shown here is derived from an EMBL/GenBank/DDBJ whole genome shotgun (WGS) entry which is preliminary data.</text>
</comment>
<dbReference type="Proteomes" id="UP001140502">
    <property type="component" value="Unassembled WGS sequence"/>
</dbReference>
<proteinExistence type="predicted"/>
<evidence type="ECO:0000313" key="2">
    <source>
        <dbReference type="Proteomes" id="UP001140502"/>
    </source>
</evidence>
<protein>
    <submittedName>
        <fullName evidence="1">Uncharacterized protein</fullName>
    </submittedName>
</protein>
<gene>
    <name evidence="1" type="ORF">N0V84_007493</name>
</gene>
<dbReference type="EMBL" id="JAPEUR010000165">
    <property type="protein sequence ID" value="KAJ4317189.1"/>
    <property type="molecule type" value="Genomic_DNA"/>
</dbReference>
<name>A0A9W8W9W6_9HYPO</name>
<dbReference type="AlphaFoldDB" id="A0A9W8W9W6"/>
<keyword evidence="2" id="KW-1185">Reference proteome</keyword>
<evidence type="ECO:0000313" key="1">
    <source>
        <dbReference type="EMBL" id="KAJ4317189.1"/>
    </source>
</evidence>
<reference evidence="1" key="1">
    <citation type="submission" date="2022-10" db="EMBL/GenBank/DDBJ databases">
        <title>Tapping the CABI collections for fungal endophytes: first genome assemblies for Collariella, Neodidymelliopsis, Ascochyta clinopodiicola, Didymella pomorum, Didymosphaeria variabile, Neocosmospora piperis and Neocucurbitaria cava.</title>
        <authorList>
            <person name="Hill R."/>
        </authorList>
    </citation>
    <scope>NUCLEOTIDE SEQUENCE</scope>
    <source>
        <strain evidence="1">IMI 366586</strain>
    </source>
</reference>